<dbReference type="EMBL" id="BK032569">
    <property type="protein sequence ID" value="DAF48514.1"/>
    <property type="molecule type" value="Genomic_DNA"/>
</dbReference>
<evidence type="ECO:0000313" key="1">
    <source>
        <dbReference type="EMBL" id="DAF48514.1"/>
    </source>
</evidence>
<sequence>MQFEAVACRLFLHYSYTLAQKASNYGIFCF</sequence>
<reference evidence="1" key="1">
    <citation type="journal article" date="2021" name="Proc. Natl. Acad. Sci. U.S.A.">
        <title>A Catalog of Tens of Thousands of Viruses from Human Metagenomes Reveals Hidden Associations with Chronic Diseases.</title>
        <authorList>
            <person name="Tisza M.J."/>
            <person name="Buck C.B."/>
        </authorList>
    </citation>
    <scope>NUCLEOTIDE SEQUENCE</scope>
    <source>
        <strain evidence="1">CtdvJ3</strain>
    </source>
</reference>
<proteinExistence type="predicted"/>
<protein>
    <submittedName>
        <fullName evidence="1">Uncharacterized protein</fullName>
    </submittedName>
</protein>
<accession>A0A8S5SCQ6</accession>
<name>A0A8S5SCQ6_9CAUD</name>
<organism evidence="1">
    <name type="scientific">Siphoviridae sp. ctdvJ3</name>
    <dbReference type="NCBI Taxonomy" id="2827903"/>
    <lineage>
        <taxon>Viruses</taxon>
        <taxon>Duplodnaviria</taxon>
        <taxon>Heunggongvirae</taxon>
        <taxon>Uroviricota</taxon>
        <taxon>Caudoviricetes</taxon>
    </lineage>
</organism>